<evidence type="ECO:0000313" key="5">
    <source>
        <dbReference type="Proteomes" id="UP001634007"/>
    </source>
</evidence>
<dbReference type="PROSITE" id="PS51219">
    <property type="entry name" value="DPCK"/>
    <property type="match status" value="1"/>
</dbReference>
<evidence type="ECO:0000313" key="4">
    <source>
        <dbReference type="EMBL" id="KAL3738723.1"/>
    </source>
</evidence>
<dbReference type="GO" id="GO:0005524">
    <property type="term" value="F:ATP binding"/>
    <property type="evidence" value="ECO:0007669"/>
    <property type="project" value="UniProtKB-KW"/>
</dbReference>
<dbReference type="CDD" id="cd02022">
    <property type="entry name" value="DPCK"/>
    <property type="match status" value="1"/>
</dbReference>
<dbReference type="NCBIfam" id="TIGR00152">
    <property type="entry name" value="dephospho-CoA kinase"/>
    <property type="match status" value="1"/>
</dbReference>
<dbReference type="Gene3D" id="3.40.50.300">
    <property type="entry name" value="P-loop containing nucleotide triphosphate hydrolases"/>
    <property type="match status" value="1"/>
</dbReference>
<evidence type="ECO:0000256" key="3">
    <source>
        <dbReference type="ARBA" id="ARBA00022840"/>
    </source>
</evidence>
<evidence type="ECO:0000256" key="1">
    <source>
        <dbReference type="ARBA" id="ARBA00004724"/>
    </source>
</evidence>
<evidence type="ECO:0000256" key="2">
    <source>
        <dbReference type="ARBA" id="ARBA00022741"/>
    </source>
</evidence>
<accession>A0ABD3KHB3</accession>
<dbReference type="SUPFAM" id="SSF52540">
    <property type="entry name" value="P-loop containing nucleoside triphosphate hydrolases"/>
    <property type="match status" value="1"/>
</dbReference>
<comment type="pathway">
    <text evidence="1">Cofactor biosynthesis; coenzyme A biosynthesis.</text>
</comment>
<keyword evidence="5" id="KW-1185">Reference proteome</keyword>
<evidence type="ECO:0008006" key="6">
    <source>
        <dbReference type="Google" id="ProtNLM"/>
    </source>
</evidence>
<keyword evidence="3" id="KW-0067">ATP-binding</keyword>
<dbReference type="PANTHER" id="PTHR10695">
    <property type="entry name" value="DEPHOSPHO-COA KINASE-RELATED"/>
    <property type="match status" value="1"/>
</dbReference>
<dbReference type="AlphaFoldDB" id="A0ABD3KHB3"/>
<gene>
    <name evidence="4" type="ORF">ACJRO7_020152</name>
</gene>
<proteinExistence type="inferred from homology"/>
<protein>
    <recommendedName>
        <fullName evidence="6">Dephospho-CoA kinase</fullName>
    </recommendedName>
</protein>
<keyword evidence="2" id="KW-0547">Nucleotide-binding</keyword>
<name>A0ABD3KHB3_EUCGL</name>
<dbReference type="PANTHER" id="PTHR10695:SF46">
    <property type="entry name" value="BIFUNCTIONAL COENZYME A SYNTHASE-RELATED"/>
    <property type="match status" value="1"/>
</dbReference>
<sequence length="182" mass="20295">MRIVGLTGGITSGKSTVSNLFKAHGVSVVEIDIGALVAVFGEETLQADGKVDRSKLGQIVFSDPVKRQVLNRLLAPNISTGIFCEILKLRLKGHKVIVLDIPLLFEAKMDKWTKPIDVVWVDPETQLRRLVARDRTYKEDAGNRINAQMPLDLKRSKADIVIGNTRSVEDFSEQFRRHSSKS</sequence>
<dbReference type="HAMAP" id="MF_00376">
    <property type="entry name" value="Dephospho_CoA_kinase"/>
    <property type="match status" value="1"/>
</dbReference>
<dbReference type="EMBL" id="JBJKBG010000005">
    <property type="protein sequence ID" value="KAL3738723.1"/>
    <property type="molecule type" value="Genomic_DNA"/>
</dbReference>
<comment type="caution">
    <text evidence="4">The sequence shown here is derived from an EMBL/GenBank/DDBJ whole genome shotgun (WGS) entry which is preliminary data.</text>
</comment>
<dbReference type="Proteomes" id="UP001634007">
    <property type="component" value="Unassembled WGS sequence"/>
</dbReference>
<reference evidence="4 5" key="1">
    <citation type="submission" date="2024-11" db="EMBL/GenBank/DDBJ databases">
        <title>Chromosome-level genome assembly of Eucalyptus globulus Labill. provides insights into its genome evolution.</title>
        <authorList>
            <person name="Li X."/>
        </authorList>
    </citation>
    <scope>NUCLEOTIDE SEQUENCE [LARGE SCALE GENOMIC DNA]</scope>
    <source>
        <strain evidence="4">CL2024</strain>
        <tissue evidence="4">Fresh tender leaves</tissue>
    </source>
</reference>
<dbReference type="Pfam" id="PF01121">
    <property type="entry name" value="CoaE"/>
    <property type="match status" value="1"/>
</dbReference>
<dbReference type="InterPro" id="IPR027417">
    <property type="entry name" value="P-loop_NTPase"/>
</dbReference>
<dbReference type="InterPro" id="IPR001977">
    <property type="entry name" value="Depp_CoAkinase"/>
</dbReference>
<organism evidence="4 5">
    <name type="scientific">Eucalyptus globulus</name>
    <name type="common">Tasmanian blue gum</name>
    <dbReference type="NCBI Taxonomy" id="34317"/>
    <lineage>
        <taxon>Eukaryota</taxon>
        <taxon>Viridiplantae</taxon>
        <taxon>Streptophyta</taxon>
        <taxon>Embryophyta</taxon>
        <taxon>Tracheophyta</taxon>
        <taxon>Spermatophyta</taxon>
        <taxon>Magnoliopsida</taxon>
        <taxon>eudicotyledons</taxon>
        <taxon>Gunneridae</taxon>
        <taxon>Pentapetalae</taxon>
        <taxon>rosids</taxon>
        <taxon>malvids</taxon>
        <taxon>Myrtales</taxon>
        <taxon>Myrtaceae</taxon>
        <taxon>Myrtoideae</taxon>
        <taxon>Eucalypteae</taxon>
        <taxon>Eucalyptus</taxon>
    </lineage>
</organism>